<keyword evidence="5" id="KW-1185">Reference proteome</keyword>
<sequence>MQHSTPIVPVILSGGSGTRLWPLSTPAMPKQMLALTAQETMLQLTAQRARGDGFAAPIVVANAQHADLVEAQLVAVDAAAQALILEPVGRNTAPAIALAAIAAGGGAAPLLVMPSDHVIADVAAFHAAVDAALPLVVDGWLVTFGIDPHAPETGYGWIKVGDEISGGVHRVASFVEKPPRDAAEAMLAAGDHAWNGGIFLFRADAYLSALAIHDPAMLAACRHAMDAARHEGARIYPDADAFAAAPSDSIDYAVMEKADRVAVVPVSMGWSDLGSWDALHEISDLDKDGNAHATGEGGEVIAIDTANCLVRSDGLRIAMVGVEDLIVVASGTDVLILPRGRSQEVKALIKKMKASAPKI</sequence>
<dbReference type="SUPFAM" id="SSF159283">
    <property type="entry name" value="Guanosine diphospho-D-mannose pyrophosphorylase/mannose-6-phosphate isomerase linker domain"/>
    <property type="match status" value="1"/>
</dbReference>
<dbReference type="SUPFAM" id="SSF53448">
    <property type="entry name" value="Nucleotide-diphospho-sugar transferases"/>
    <property type="match status" value="1"/>
</dbReference>
<evidence type="ECO:0008006" key="6">
    <source>
        <dbReference type="Google" id="ProtNLM"/>
    </source>
</evidence>
<dbReference type="Proteomes" id="UP000618591">
    <property type="component" value="Unassembled WGS sequence"/>
</dbReference>
<dbReference type="PANTHER" id="PTHR46390">
    <property type="entry name" value="MANNOSE-1-PHOSPHATE GUANYLYLTRANSFERASE"/>
    <property type="match status" value="1"/>
</dbReference>
<dbReference type="PANTHER" id="PTHR46390:SF1">
    <property type="entry name" value="MANNOSE-1-PHOSPHATE GUANYLYLTRANSFERASE"/>
    <property type="match status" value="1"/>
</dbReference>
<gene>
    <name evidence="4" type="ORF">GCM10011395_02060</name>
</gene>
<name>A0ABQ1G0U7_9SPHN</name>
<reference evidence="5" key="1">
    <citation type="journal article" date="2019" name="Int. J. Syst. Evol. Microbiol.">
        <title>The Global Catalogue of Microorganisms (GCM) 10K type strain sequencing project: providing services to taxonomists for standard genome sequencing and annotation.</title>
        <authorList>
            <consortium name="The Broad Institute Genomics Platform"/>
            <consortium name="The Broad Institute Genome Sequencing Center for Infectious Disease"/>
            <person name="Wu L."/>
            <person name="Ma J."/>
        </authorList>
    </citation>
    <scope>NUCLEOTIDE SEQUENCE [LARGE SCALE GENOMIC DNA]</scope>
    <source>
        <strain evidence="5">CGMCC 1.10106</strain>
    </source>
</reference>
<dbReference type="InterPro" id="IPR029044">
    <property type="entry name" value="Nucleotide-diphossugar_trans"/>
</dbReference>
<dbReference type="Pfam" id="PF00483">
    <property type="entry name" value="NTP_transferase"/>
    <property type="match status" value="1"/>
</dbReference>
<protein>
    <recommendedName>
        <fullName evidence="6">Mannose-1-phosphate guanylyltransferase/mannose-6-phosphate isomerase</fullName>
    </recommendedName>
</protein>
<evidence type="ECO:0000259" key="3">
    <source>
        <dbReference type="Pfam" id="PF22640"/>
    </source>
</evidence>
<evidence type="ECO:0000256" key="1">
    <source>
        <dbReference type="RuleBase" id="RU004190"/>
    </source>
</evidence>
<dbReference type="EMBL" id="BMDW01000001">
    <property type="protein sequence ID" value="GGA35274.1"/>
    <property type="molecule type" value="Genomic_DNA"/>
</dbReference>
<dbReference type="Gene3D" id="3.90.550.10">
    <property type="entry name" value="Spore Coat Polysaccharide Biosynthesis Protein SpsA, Chain A"/>
    <property type="match status" value="1"/>
</dbReference>
<dbReference type="CDD" id="cd02509">
    <property type="entry name" value="GDP-M1P_Guanylyltransferase"/>
    <property type="match status" value="1"/>
</dbReference>
<dbReference type="InterPro" id="IPR005835">
    <property type="entry name" value="NTP_transferase_dom"/>
</dbReference>
<proteinExistence type="inferred from homology"/>
<accession>A0ABQ1G0U7</accession>
<dbReference type="InterPro" id="IPR049577">
    <property type="entry name" value="GMPP_N"/>
</dbReference>
<comment type="similarity">
    <text evidence="1">Belongs to the mannose-6-phosphate isomerase type 2 family.</text>
</comment>
<feature type="domain" description="MannoseP isomerase/GMP-like beta-helix" evidence="3">
    <location>
        <begin position="298"/>
        <end position="351"/>
    </location>
</feature>
<evidence type="ECO:0000259" key="2">
    <source>
        <dbReference type="Pfam" id="PF00483"/>
    </source>
</evidence>
<comment type="caution">
    <text evidence="4">The sequence shown here is derived from an EMBL/GenBank/DDBJ whole genome shotgun (WGS) entry which is preliminary data.</text>
</comment>
<feature type="domain" description="Nucleotidyl transferase" evidence="2">
    <location>
        <begin position="9"/>
        <end position="286"/>
    </location>
</feature>
<dbReference type="InterPro" id="IPR006375">
    <property type="entry name" value="Man1P_GuaTrfase/Man6P_Isoase"/>
</dbReference>
<dbReference type="RefSeq" id="WP_188444910.1">
    <property type="nucleotide sequence ID" value="NZ_BMDW01000001.1"/>
</dbReference>
<dbReference type="Pfam" id="PF22640">
    <property type="entry name" value="ManC_GMP_beta-helix"/>
    <property type="match status" value="1"/>
</dbReference>
<dbReference type="InterPro" id="IPR051161">
    <property type="entry name" value="Mannose-6P_isomerase_type2"/>
</dbReference>
<dbReference type="InterPro" id="IPR054566">
    <property type="entry name" value="ManC/GMP-like_b-helix"/>
</dbReference>
<evidence type="ECO:0000313" key="4">
    <source>
        <dbReference type="EMBL" id="GGA35274.1"/>
    </source>
</evidence>
<organism evidence="4 5">
    <name type="scientific">Sphingomonas psychrolutea</name>
    <dbReference type="NCBI Taxonomy" id="1259676"/>
    <lineage>
        <taxon>Bacteria</taxon>
        <taxon>Pseudomonadati</taxon>
        <taxon>Pseudomonadota</taxon>
        <taxon>Alphaproteobacteria</taxon>
        <taxon>Sphingomonadales</taxon>
        <taxon>Sphingomonadaceae</taxon>
        <taxon>Sphingomonas</taxon>
    </lineage>
</organism>
<evidence type="ECO:0000313" key="5">
    <source>
        <dbReference type="Proteomes" id="UP000618591"/>
    </source>
</evidence>
<dbReference type="NCBIfam" id="TIGR01479">
    <property type="entry name" value="GMP_PMI"/>
    <property type="match status" value="1"/>
</dbReference>